<reference evidence="1" key="1">
    <citation type="submission" date="2022-11" db="EMBL/GenBank/DDBJ databases">
        <title>Identification and genomic analyses of a novel endophytic actinobacterium Streptomyces endophytica sp. nov. with potential for biocontrol of Yam anthracnose.</title>
        <authorList>
            <person name="Huang X."/>
        </authorList>
    </citation>
    <scope>NUCLEOTIDE SEQUENCE</scope>
    <source>
        <strain evidence="1">HNM0140</strain>
    </source>
</reference>
<proteinExistence type="predicted"/>
<evidence type="ECO:0000313" key="1">
    <source>
        <dbReference type="EMBL" id="UZJ29833.1"/>
    </source>
</evidence>
<name>A0ABY6P7R3_9ACTN</name>
<dbReference type="Proteomes" id="UP001164959">
    <property type="component" value="Chromosome"/>
</dbReference>
<dbReference type="Gene3D" id="1.10.287.1060">
    <property type="entry name" value="ESAT-6-like"/>
    <property type="match status" value="1"/>
</dbReference>
<organism evidence="1 2">
    <name type="scientific">Streptomyces endophytica</name>
    <dbReference type="NCBI Taxonomy" id="2991496"/>
    <lineage>
        <taxon>Bacteria</taxon>
        <taxon>Bacillati</taxon>
        <taxon>Actinomycetota</taxon>
        <taxon>Actinomycetes</taxon>
        <taxon>Kitasatosporales</taxon>
        <taxon>Streptomycetaceae</taxon>
        <taxon>Streptomyces</taxon>
    </lineage>
</organism>
<keyword evidence="2" id="KW-1185">Reference proteome</keyword>
<evidence type="ECO:0000313" key="2">
    <source>
        <dbReference type="Proteomes" id="UP001164959"/>
    </source>
</evidence>
<protein>
    <submittedName>
        <fullName evidence="1">Uncharacterized protein</fullName>
    </submittedName>
</protein>
<accession>A0ABY6P7R3</accession>
<gene>
    <name evidence="1" type="ORF">OJ254_04475</name>
</gene>
<sequence>MSADFKITPDDLHKVSLRFAYGQELLDSAASQLNASLQNAGGMAGDDEYAKQFAKKYDSAARALFTALSAAVRAVGQASTCLVVTANNYLKADHHSNAKTGGGGPKQYSLPPVFTDVIYPDPESAVGPGDHPFAHTPLDDYWPSGHQDKLRAAANAYRLASQGLDRISRDLHLYVKALTDNNSSESVHGMATFWANIWQDGAAAERAPLSMAKSACDVGSCLR</sequence>
<dbReference type="RefSeq" id="WP_265361340.1">
    <property type="nucleotide sequence ID" value="NZ_CP110636.1"/>
</dbReference>
<dbReference type="EMBL" id="CP110636">
    <property type="protein sequence ID" value="UZJ29833.1"/>
    <property type="molecule type" value="Genomic_DNA"/>
</dbReference>